<dbReference type="Proteomes" id="UP000294850">
    <property type="component" value="Unassembled WGS sequence"/>
</dbReference>
<feature type="domain" description="4'-phosphopantetheinyl transferase" evidence="2">
    <location>
        <begin position="108"/>
        <end position="210"/>
    </location>
</feature>
<comment type="caution">
    <text evidence="3">The sequence shown here is derived from an EMBL/GenBank/DDBJ whole genome shotgun (WGS) entry which is preliminary data.</text>
</comment>
<dbReference type="GO" id="GO:0008897">
    <property type="term" value="F:holo-[acyl-carrier-protein] synthase activity"/>
    <property type="evidence" value="ECO:0007669"/>
    <property type="project" value="InterPro"/>
</dbReference>
<dbReference type="InterPro" id="IPR037143">
    <property type="entry name" value="4-PPantetheinyl_Trfase_dom_sf"/>
</dbReference>
<accession>A0A4R5DZ48</accession>
<dbReference type="RefSeq" id="WP_131958237.1">
    <property type="nucleotide sequence ID" value="NZ_SMFL01000003.1"/>
</dbReference>
<dbReference type="Gene3D" id="3.90.470.20">
    <property type="entry name" value="4'-phosphopantetheinyl transferase domain"/>
    <property type="match status" value="1"/>
</dbReference>
<keyword evidence="4" id="KW-1185">Reference proteome</keyword>
<dbReference type="InterPro" id="IPR008278">
    <property type="entry name" value="4-PPantetheinyl_Trfase_dom"/>
</dbReference>
<protein>
    <submittedName>
        <fullName evidence="3">4'-phosphopantetheinyl transferase superfamily protein</fullName>
    </submittedName>
</protein>
<dbReference type="EMBL" id="SMFL01000003">
    <property type="protein sequence ID" value="TDE16705.1"/>
    <property type="molecule type" value="Genomic_DNA"/>
</dbReference>
<name>A0A4R5DZ48_9BACT</name>
<reference evidence="3 4" key="1">
    <citation type="submission" date="2019-03" db="EMBL/GenBank/DDBJ databases">
        <title>Dyadobacter AR-3-6 sp. nov., isolated from arctic soil.</title>
        <authorList>
            <person name="Chaudhary D.K."/>
        </authorList>
    </citation>
    <scope>NUCLEOTIDE SEQUENCE [LARGE SCALE GENOMIC DNA]</scope>
    <source>
        <strain evidence="3 4">AR-3-6</strain>
    </source>
</reference>
<evidence type="ECO:0000259" key="2">
    <source>
        <dbReference type="Pfam" id="PF01648"/>
    </source>
</evidence>
<dbReference type="SUPFAM" id="SSF56214">
    <property type="entry name" value="4'-phosphopantetheinyl transferase"/>
    <property type="match status" value="2"/>
</dbReference>
<evidence type="ECO:0000313" key="4">
    <source>
        <dbReference type="Proteomes" id="UP000294850"/>
    </source>
</evidence>
<dbReference type="GO" id="GO:0000287">
    <property type="term" value="F:magnesium ion binding"/>
    <property type="evidence" value="ECO:0007669"/>
    <property type="project" value="InterPro"/>
</dbReference>
<dbReference type="AlphaFoldDB" id="A0A4R5DZ48"/>
<sequence length="211" mass="24047">MPLVHSEKIEENSTLLLWSLTESETELRESLGFTYNFGDLESISHPQKIREWLASRLLIKTLAEQSGRFYEGTHKDEHGKAFLVNNDSHISLTHTADYVAAVINLSSPVGIDMEKMSDKLQRTSRKFLSEEEQLRAGQDLTALCIYWCAKEAIYKLYGKKKISFKDSIFIEAFSENDVQISAVLTDPEEKVTVHSPVHLRWFGDHCLAIAI</sequence>
<keyword evidence="1 3" id="KW-0808">Transferase</keyword>
<proteinExistence type="predicted"/>
<gene>
    <name evidence="3" type="ORF">E0F88_10780</name>
</gene>
<evidence type="ECO:0000256" key="1">
    <source>
        <dbReference type="ARBA" id="ARBA00022679"/>
    </source>
</evidence>
<evidence type="ECO:0000313" key="3">
    <source>
        <dbReference type="EMBL" id="TDE16705.1"/>
    </source>
</evidence>
<organism evidence="3 4">
    <name type="scientific">Dyadobacter psychrotolerans</name>
    <dbReference type="NCBI Taxonomy" id="2541721"/>
    <lineage>
        <taxon>Bacteria</taxon>
        <taxon>Pseudomonadati</taxon>
        <taxon>Bacteroidota</taxon>
        <taxon>Cytophagia</taxon>
        <taxon>Cytophagales</taxon>
        <taxon>Spirosomataceae</taxon>
        <taxon>Dyadobacter</taxon>
    </lineage>
</organism>
<dbReference type="Pfam" id="PF01648">
    <property type="entry name" value="ACPS"/>
    <property type="match status" value="1"/>
</dbReference>
<dbReference type="OrthoDB" id="1190494at2"/>